<name>A0A842IUX1_9FLAO</name>
<dbReference type="AlphaFoldDB" id="A0A842IUX1"/>
<dbReference type="PANTHER" id="PTHR39332">
    <property type="entry name" value="BLL4707 PROTEIN"/>
    <property type="match status" value="1"/>
</dbReference>
<dbReference type="Gene3D" id="3.30.530.20">
    <property type="match status" value="1"/>
</dbReference>
<dbReference type="Proteomes" id="UP000533900">
    <property type="component" value="Unassembled WGS sequence"/>
</dbReference>
<dbReference type="Pfam" id="PF10604">
    <property type="entry name" value="Polyketide_cyc2"/>
    <property type="match status" value="1"/>
</dbReference>
<organism evidence="1 2">
    <name type="scientific">Winogradskyella flava</name>
    <dbReference type="NCBI Taxonomy" id="1884876"/>
    <lineage>
        <taxon>Bacteria</taxon>
        <taxon>Pseudomonadati</taxon>
        <taxon>Bacteroidota</taxon>
        <taxon>Flavobacteriia</taxon>
        <taxon>Flavobacteriales</taxon>
        <taxon>Flavobacteriaceae</taxon>
        <taxon>Winogradskyella</taxon>
    </lineage>
</organism>
<accession>A0A842IUX1</accession>
<dbReference type="CDD" id="cd07821">
    <property type="entry name" value="PYR_PYL_RCAR_like"/>
    <property type="match status" value="1"/>
</dbReference>
<comment type="caution">
    <text evidence="1">The sequence shown here is derived from an EMBL/GenBank/DDBJ whole genome shotgun (WGS) entry which is preliminary data.</text>
</comment>
<dbReference type="InterPro" id="IPR019587">
    <property type="entry name" value="Polyketide_cyclase/dehydratase"/>
</dbReference>
<evidence type="ECO:0000313" key="2">
    <source>
        <dbReference type="Proteomes" id="UP000533900"/>
    </source>
</evidence>
<evidence type="ECO:0000313" key="1">
    <source>
        <dbReference type="EMBL" id="MBC2845714.1"/>
    </source>
</evidence>
<dbReference type="InterPro" id="IPR023393">
    <property type="entry name" value="START-like_dom_sf"/>
</dbReference>
<keyword evidence="2" id="KW-1185">Reference proteome</keyword>
<sequence length="140" mass="15793">MKRSNHSVELQINANPDTVWEIVGSGKDVDKWLAPITSCRVDGNKRYCATADGSFEEDILDIDQVNKIFSYFIPKQHLLPVKDIEGKMQVKTIDEHTSAITWSWNYLVEETDDHQVREALNGLGQMGIKGIEAFANNLVS</sequence>
<dbReference type="RefSeq" id="WP_185789430.1">
    <property type="nucleotide sequence ID" value="NZ_JACLCP010000003.1"/>
</dbReference>
<dbReference type="PANTHER" id="PTHR39332:SF7">
    <property type="entry name" value="SRPBCC FAMILY PROTEIN"/>
    <property type="match status" value="1"/>
</dbReference>
<gene>
    <name evidence="1" type="ORF">H7F21_11470</name>
</gene>
<dbReference type="EMBL" id="JACLCP010000003">
    <property type="protein sequence ID" value="MBC2845714.1"/>
    <property type="molecule type" value="Genomic_DNA"/>
</dbReference>
<reference evidence="1" key="1">
    <citation type="submission" date="2020-08" db="EMBL/GenBank/DDBJ databases">
        <title>Winogradskyella ouciana sp. nov., isolated from the hadal seawater of the Mariana Trench.</title>
        <authorList>
            <person name="He X."/>
        </authorList>
    </citation>
    <scope>NUCLEOTIDE SEQUENCE [LARGE SCALE GENOMIC DNA]</scope>
    <source>
        <strain evidence="1">KCTC 52348</strain>
    </source>
</reference>
<protein>
    <submittedName>
        <fullName evidence="1">SRPBCC family protein</fullName>
    </submittedName>
</protein>
<dbReference type="SUPFAM" id="SSF55961">
    <property type="entry name" value="Bet v1-like"/>
    <property type="match status" value="1"/>
</dbReference>
<proteinExistence type="predicted"/>